<dbReference type="Pfam" id="PF02518">
    <property type="entry name" value="HATPase_c"/>
    <property type="match status" value="1"/>
</dbReference>
<evidence type="ECO:0000313" key="17">
    <source>
        <dbReference type="EMBL" id="OGF61808.1"/>
    </source>
</evidence>
<keyword evidence="10" id="KW-0067">ATP-binding</keyword>
<evidence type="ECO:0000256" key="10">
    <source>
        <dbReference type="ARBA" id="ARBA00022840"/>
    </source>
</evidence>
<dbReference type="PROSITE" id="PS50109">
    <property type="entry name" value="HIS_KIN"/>
    <property type="match status" value="1"/>
</dbReference>
<dbReference type="GO" id="GO:0005524">
    <property type="term" value="F:ATP binding"/>
    <property type="evidence" value="ECO:0007669"/>
    <property type="project" value="UniProtKB-KW"/>
</dbReference>
<dbReference type="PANTHER" id="PTHR45528:SF1">
    <property type="entry name" value="SENSOR HISTIDINE KINASE CPXA"/>
    <property type="match status" value="1"/>
</dbReference>
<protein>
    <recommendedName>
        <fullName evidence="3">histidine kinase</fullName>
        <ecNumber evidence="3">2.7.13.3</ecNumber>
    </recommendedName>
</protein>
<keyword evidence="11 14" id="KW-1133">Transmembrane helix</keyword>
<comment type="subcellular location">
    <subcellularLocation>
        <location evidence="2">Cell membrane</location>
        <topology evidence="2">Multi-pass membrane protein</topology>
    </subcellularLocation>
</comment>
<gene>
    <name evidence="17" type="ORF">A2Y62_20515</name>
</gene>
<feature type="transmembrane region" description="Helical" evidence="14">
    <location>
        <begin position="241"/>
        <end position="262"/>
    </location>
</feature>
<dbReference type="SMART" id="SM00304">
    <property type="entry name" value="HAMP"/>
    <property type="match status" value="1"/>
</dbReference>
<evidence type="ECO:0000256" key="1">
    <source>
        <dbReference type="ARBA" id="ARBA00000085"/>
    </source>
</evidence>
<dbReference type="STRING" id="1817863.A2Y62_20515"/>
<evidence type="ECO:0000256" key="14">
    <source>
        <dbReference type="SAM" id="Phobius"/>
    </source>
</evidence>
<dbReference type="InterPro" id="IPR003660">
    <property type="entry name" value="HAMP_dom"/>
</dbReference>
<reference evidence="17 18" key="1">
    <citation type="journal article" date="2016" name="Nat. Commun.">
        <title>Thousands of microbial genomes shed light on interconnected biogeochemical processes in an aquifer system.</title>
        <authorList>
            <person name="Anantharaman K."/>
            <person name="Brown C.T."/>
            <person name="Hug L.A."/>
            <person name="Sharon I."/>
            <person name="Castelle C.J."/>
            <person name="Probst A.J."/>
            <person name="Thomas B.C."/>
            <person name="Singh A."/>
            <person name="Wilkins M.J."/>
            <person name="Karaoz U."/>
            <person name="Brodie E.L."/>
            <person name="Williams K.H."/>
            <person name="Hubbard S.S."/>
            <person name="Banfield J.F."/>
        </authorList>
    </citation>
    <scope>NUCLEOTIDE SEQUENCE [LARGE SCALE GENOMIC DNA]</scope>
</reference>
<dbReference type="InterPro" id="IPR036890">
    <property type="entry name" value="HATPase_C_sf"/>
</dbReference>
<dbReference type="AlphaFoldDB" id="A0A1F5VEX8"/>
<dbReference type="InterPro" id="IPR005467">
    <property type="entry name" value="His_kinase_dom"/>
</dbReference>
<comment type="catalytic activity">
    <reaction evidence="1">
        <text>ATP + protein L-histidine = ADP + protein N-phospho-L-histidine.</text>
        <dbReference type="EC" id="2.7.13.3"/>
    </reaction>
</comment>
<dbReference type="Gene3D" id="3.30.565.10">
    <property type="entry name" value="Histidine kinase-like ATPase, C-terminal domain"/>
    <property type="match status" value="1"/>
</dbReference>
<comment type="caution">
    <text evidence="17">The sequence shown here is derived from an EMBL/GenBank/DDBJ whole genome shotgun (WGS) entry which is preliminary data.</text>
</comment>
<keyword evidence="5" id="KW-0597">Phosphoprotein</keyword>
<feature type="domain" description="HAMP" evidence="16">
    <location>
        <begin position="264"/>
        <end position="316"/>
    </location>
</feature>
<dbReference type="InterPro" id="IPR003594">
    <property type="entry name" value="HATPase_dom"/>
</dbReference>
<sequence>MRIKYYLIIIILIITVLPVSILTGWFLRTISNEYKQRAKIHIDQIKNFSSSAIEYKIRSLQEIIISLQDYIMQSDVDLLADLQQSNYTPGMINLASGLKSASGLDFFEIINEEGNILSSGHWTANYGQLQKAKLEWPVNVPVYHIERIIDKTYFSVQVKRTIRLGERLIYIIGGYVLDSTVMLPNYLTSEVSYMFTINLGKEEKSEADYFKEFKDYQNRVIAILEVSISMDFVNSIIRKSYQTFIIAAVVLICLSIFLGMILSKHITKPLEVLVSAASEIGKGNLDKSIEYSAKGEIARLLSAFNYMIISLREAQQKLIIAERLNAWREAARRIAHEIKNPISPIQVCIKTLIKVKDEKPYIFDELFEQSSRTILEEVAKLHSLADSFSLFAQMPNPVKREVDINSLIKQVLQLYKTSMDNVIIEEEYNEAIALVMADAKLISAALHNIIKNALEALPKEQAELRIRTLLLLENNDRWARIIISDNGKGISKEDLQMIFQPYFTTKPKGTGLGLTVAKDIIQQHNGRISVESEEGTGTTFNIDLPLEKHGNDR</sequence>
<evidence type="ECO:0000256" key="3">
    <source>
        <dbReference type="ARBA" id="ARBA00012438"/>
    </source>
</evidence>
<dbReference type="Gene3D" id="6.10.340.10">
    <property type="match status" value="1"/>
</dbReference>
<dbReference type="Gene3D" id="1.10.287.130">
    <property type="match status" value="1"/>
</dbReference>
<evidence type="ECO:0000256" key="2">
    <source>
        <dbReference type="ARBA" id="ARBA00004651"/>
    </source>
</evidence>
<feature type="transmembrane region" description="Helical" evidence="14">
    <location>
        <begin position="6"/>
        <end position="27"/>
    </location>
</feature>
<dbReference type="SUPFAM" id="SSF55874">
    <property type="entry name" value="ATPase domain of HSP90 chaperone/DNA topoisomerase II/histidine kinase"/>
    <property type="match status" value="1"/>
</dbReference>
<dbReference type="InterPro" id="IPR004358">
    <property type="entry name" value="Sig_transdc_His_kin-like_C"/>
</dbReference>
<evidence type="ECO:0000259" key="15">
    <source>
        <dbReference type="PROSITE" id="PS50109"/>
    </source>
</evidence>
<evidence type="ECO:0000256" key="7">
    <source>
        <dbReference type="ARBA" id="ARBA00022692"/>
    </source>
</evidence>
<keyword evidence="9" id="KW-0418">Kinase</keyword>
<evidence type="ECO:0000256" key="11">
    <source>
        <dbReference type="ARBA" id="ARBA00022989"/>
    </source>
</evidence>
<name>A0A1F5VEX8_9BACT</name>
<dbReference type="PRINTS" id="PR00344">
    <property type="entry name" value="BCTRLSENSOR"/>
</dbReference>
<accession>A0A1F5VEX8</accession>
<keyword evidence="8" id="KW-0547">Nucleotide-binding</keyword>
<evidence type="ECO:0000256" key="8">
    <source>
        <dbReference type="ARBA" id="ARBA00022741"/>
    </source>
</evidence>
<keyword evidence="4" id="KW-1003">Cell membrane</keyword>
<dbReference type="PANTHER" id="PTHR45528">
    <property type="entry name" value="SENSOR HISTIDINE KINASE CPXA"/>
    <property type="match status" value="1"/>
</dbReference>
<evidence type="ECO:0000313" key="18">
    <source>
        <dbReference type="Proteomes" id="UP000178943"/>
    </source>
</evidence>
<dbReference type="Proteomes" id="UP000178943">
    <property type="component" value="Unassembled WGS sequence"/>
</dbReference>
<evidence type="ECO:0000256" key="5">
    <source>
        <dbReference type="ARBA" id="ARBA00022553"/>
    </source>
</evidence>
<proteinExistence type="predicted"/>
<dbReference type="SUPFAM" id="SSF47384">
    <property type="entry name" value="Homodimeric domain of signal transducing histidine kinase"/>
    <property type="match status" value="1"/>
</dbReference>
<dbReference type="SMART" id="SM00387">
    <property type="entry name" value="HATPase_c"/>
    <property type="match status" value="1"/>
</dbReference>
<keyword evidence="6" id="KW-0808">Transferase</keyword>
<dbReference type="CDD" id="cd06225">
    <property type="entry name" value="HAMP"/>
    <property type="match status" value="1"/>
</dbReference>
<dbReference type="SUPFAM" id="SSF158472">
    <property type="entry name" value="HAMP domain-like"/>
    <property type="match status" value="1"/>
</dbReference>
<evidence type="ECO:0000256" key="12">
    <source>
        <dbReference type="ARBA" id="ARBA00023012"/>
    </source>
</evidence>
<keyword evidence="12" id="KW-0902">Two-component regulatory system</keyword>
<evidence type="ECO:0000256" key="4">
    <source>
        <dbReference type="ARBA" id="ARBA00022475"/>
    </source>
</evidence>
<feature type="domain" description="Histidine kinase" evidence="15">
    <location>
        <begin position="333"/>
        <end position="548"/>
    </location>
</feature>
<dbReference type="SMART" id="SM00388">
    <property type="entry name" value="HisKA"/>
    <property type="match status" value="1"/>
</dbReference>
<dbReference type="GO" id="GO:0005886">
    <property type="term" value="C:plasma membrane"/>
    <property type="evidence" value="ECO:0007669"/>
    <property type="project" value="UniProtKB-SubCell"/>
</dbReference>
<dbReference type="InterPro" id="IPR050398">
    <property type="entry name" value="HssS/ArlS-like"/>
</dbReference>
<dbReference type="GO" id="GO:0000155">
    <property type="term" value="F:phosphorelay sensor kinase activity"/>
    <property type="evidence" value="ECO:0007669"/>
    <property type="project" value="InterPro"/>
</dbReference>
<keyword evidence="13 14" id="KW-0472">Membrane</keyword>
<organism evidence="17 18">
    <name type="scientific">Candidatus Fischerbacteria bacterium RBG_13_37_8</name>
    <dbReference type="NCBI Taxonomy" id="1817863"/>
    <lineage>
        <taxon>Bacteria</taxon>
        <taxon>Candidatus Fischeribacteriota</taxon>
    </lineage>
</organism>
<dbReference type="Pfam" id="PF00672">
    <property type="entry name" value="HAMP"/>
    <property type="match status" value="1"/>
</dbReference>
<dbReference type="EMBL" id="MFGW01000187">
    <property type="protein sequence ID" value="OGF61808.1"/>
    <property type="molecule type" value="Genomic_DNA"/>
</dbReference>
<keyword evidence="7 14" id="KW-0812">Transmembrane</keyword>
<dbReference type="InterPro" id="IPR003661">
    <property type="entry name" value="HisK_dim/P_dom"/>
</dbReference>
<evidence type="ECO:0000256" key="9">
    <source>
        <dbReference type="ARBA" id="ARBA00022777"/>
    </source>
</evidence>
<dbReference type="PROSITE" id="PS50885">
    <property type="entry name" value="HAMP"/>
    <property type="match status" value="1"/>
</dbReference>
<evidence type="ECO:0000259" key="16">
    <source>
        <dbReference type="PROSITE" id="PS50885"/>
    </source>
</evidence>
<evidence type="ECO:0000256" key="13">
    <source>
        <dbReference type="ARBA" id="ARBA00023136"/>
    </source>
</evidence>
<dbReference type="EC" id="2.7.13.3" evidence="3"/>
<evidence type="ECO:0000256" key="6">
    <source>
        <dbReference type="ARBA" id="ARBA00022679"/>
    </source>
</evidence>
<dbReference type="InterPro" id="IPR036097">
    <property type="entry name" value="HisK_dim/P_sf"/>
</dbReference>